<evidence type="ECO:0000313" key="2">
    <source>
        <dbReference type="EMBL" id="KAG9493158.1"/>
    </source>
</evidence>
<feature type="signal peptide" evidence="1">
    <location>
        <begin position="1"/>
        <end position="18"/>
    </location>
</feature>
<organism evidence="2 3">
    <name type="scientific">Eleutherodactylus coqui</name>
    <name type="common">Puerto Rican coqui</name>
    <dbReference type="NCBI Taxonomy" id="57060"/>
    <lineage>
        <taxon>Eukaryota</taxon>
        <taxon>Metazoa</taxon>
        <taxon>Chordata</taxon>
        <taxon>Craniata</taxon>
        <taxon>Vertebrata</taxon>
        <taxon>Euteleostomi</taxon>
        <taxon>Amphibia</taxon>
        <taxon>Batrachia</taxon>
        <taxon>Anura</taxon>
        <taxon>Neobatrachia</taxon>
        <taxon>Hyloidea</taxon>
        <taxon>Eleutherodactylidae</taxon>
        <taxon>Eleutherodactylinae</taxon>
        <taxon>Eleutherodactylus</taxon>
        <taxon>Eleutherodactylus</taxon>
    </lineage>
</organism>
<keyword evidence="1" id="KW-0732">Signal</keyword>
<dbReference type="EMBL" id="WNTK01000001">
    <property type="protein sequence ID" value="KAG9493158.1"/>
    <property type="molecule type" value="Genomic_DNA"/>
</dbReference>
<feature type="chain" id="PRO_5035193351" evidence="1">
    <location>
        <begin position="19"/>
        <end position="137"/>
    </location>
</feature>
<reference evidence="2" key="1">
    <citation type="thesis" date="2020" institute="ProQuest LLC" country="789 East Eisenhower Parkway, Ann Arbor, MI, USA">
        <title>Comparative Genomics and Chromosome Evolution.</title>
        <authorList>
            <person name="Mudd A.B."/>
        </authorList>
    </citation>
    <scope>NUCLEOTIDE SEQUENCE</scope>
    <source>
        <strain evidence="2">HN-11 Male</strain>
        <tissue evidence="2">Kidney and liver</tissue>
    </source>
</reference>
<evidence type="ECO:0000313" key="3">
    <source>
        <dbReference type="Proteomes" id="UP000770717"/>
    </source>
</evidence>
<name>A0A8J6KGM1_ELECQ</name>
<evidence type="ECO:0000256" key="1">
    <source>
        <dbReference type="SAM" id="SignalP"/>
    </source>
</evidence>
<accession>A0A8J6KGM1</accession>
<gene>
    <name evidence="2" type="ORF">GDO78_001199</name>
</gene>
<comment type="caution">
    <text evidence="2">The sequence shown here is derived from an EMBL/GenBank/DDBJ whole genome shotgun (WGS) entry which is preliminary data.</text>
</comment>
<proteinExistence type="predicted"/>
<sequence>MKTLFLLAFCTLLKYTGGSSPVLCRDDSCNGSCTTDNGCTCNDGITNCIPTGTLCPMDDNTCCASLNDLFWDNDLDCCTGKLDFWLIVFMPKRNTKLISVFLLQINQFVIQVVLVMRHVLSKTMLHPAFVIKPYILD</sequence>
<dbReference type="AlphaFoldDB" id="A0A8J6KGM1"/>
<dbReference type="Proteomes" id="UP000770717">
    <property type="component" value="Unassembled WGS sequence"/>
</dbReference>
<protein>
    <submittedName>
        <fullName evidence="2">Uncharacterized protein</fullName>
    </submittedName>
</protein>
<keyword evidence="3" id="KW-1185">Reference proteome</keyword>